<gene>
    <name evidence="2" type="ORF">AOQ84DRAFT_417718</name>
</gene>
<keyword evidence="1" id="KW-0472">Membrane</keyword>
<proteinExistence type="predicted"/>
<dbReference type="Proteomes" id="UP000250140">
    <property type="component" value="Unassembled WGS sequence"/>
</dbReference>
<keyword evidence="1" id="KW-1133">Transmembrane helix</keyword>
<sequence length="206" mass="22617">EVAWFIFFGPWIKSLPHPTYSTALDISHEVDRAAAFYIIVLGEYLYNVIVGLSVAIGLNLCALRAVWTLVVAFCLNRPYVNADGAIDSAHPLHRAVWSAFTWILIHLPLNMGLLIGGHICAISVAQDELGSGERWLLGGGLGTGLLVLFIIPFFFWDILILLQIVRIFPRLLVAITLALLPLVPPEELNPTQLLSIAAGLLVFLVL</sequence>
<accession>A0A8E2JNV6</accession>
<dbReference type="EMBL" id="KV750652">
    <property type="protein sequence ID" value="OCL03947.1"/>
    <property type="molecule type" value="Genomic_DNA"/>
</dbReference>
<feature type="transmembrane region" description="Helical" evidence="1">
    <location>
        <begin position="95"/>
        <end position="115"/>
    </location>
</feature>
<evidence type="ECO:0000256" key="1">
    <source>
        <dbReference type="SAM" id="Phobius"/>
    </source>
</evidence>
<name>A0A8E2JNV6_9PEZI</name>
<feature type="transmembrane region" description="Helical" evidence="1">
    <location>
        <begin position="135"/>
        <end position="155"/>
    </location>
</feature>
<dbReference type="PANTHER" id="PTHR36840">
    <property type="entry name" value="BLL5714 PROTEIN"/>
    <property type="match status" value="1"/>
</dbReference>
<dbReference type="Pfam" id="PF06772">
    <property type="entry name" value="LtrA"/>
    <property type="match status" value="1"/>
</dbReference>
<feature type="transmembrane region" description="Helical" evidence="1">
    <location>
        <begin position="167"/>
        <end position="183"/>
    </location>
</feature>
<dbReference type="OrthoDB" id="191995at2759"/>
<evidence type="ECO:0000313" key="2">
    <source>
        <dbReference type="EMBL" id="OCL03947.1"/>
    </source>
</evidence>
<feature type="non-terminal residue" evidence="2">
    <location>
        <position position="206"/>
    </location>
</feature>
<evidence type="ECO:0000313" key="3">
    <source>
        <dbReference type="Proteomes" id="UP000250140"/>
    </source>
</evidence>
<feature type="transmembrane region" description="Helical" evidence="1">
    <location>
        <begin position="44"/>
        <end position="75"/>
    </location>
</feature>
<dbReference type="AlphaFoldDB" id="A0A8E2JNV6"/>
<reference evidence="2 3" key="1">
    <citation type="journal article" date="2016" name="Nat. Commun.">
        <title>Ectomycorrhizal ecology is imprinted in the genome of the dominant symbiotic fungus Cenococcum geophilum.</title>
        <authorList>
            <consortium name="DOE Joint Genome Institute"/>
            <person name="Peter M."/>
            <person name="Kohler A."/>
            <person name="Ohm R.A."/>
            <person name="Kuo A."/>
            <person name="Krutzmann J."/>
            <person name="Morin E."/>
            <person name="Arend M."/>
            <person name="Barry K.W."/>
            <person name="Binder M."/>
            <person name="Choi C."/>
            <person name="Clum A."/>
            <person name="Copeland A."/>
            <person name="Grisel N."/>
            <person name="Haridas S."/>
            <person name="Kipfer T."/>
            <person name="LaButti K."/>
            <person name="Lindquist E."/>
            <person name="Lipzen A."/>
            <person name="Maire R."/>
            <person name="Meier B."/>
            <person name="Mihaltcheva S."/>
            <person name="Molinier V."/>
            <person name="Murat C."/>
            <person name="Poggeler S."/>
            <person name="Quandt C.A."/>
            <person name="Sperisen C."/>
            <person name="Tritt A."/>
            <person name="Tisserant E."/>
            <person name="Crous P.W."/>
            <person name="Henrissat B."/>
            <person name="Nehls U."/>
            <person name="Egli S."/>
            <person name="Spatafora J.W."/>
            <person name="Grigoriev I.V."/>
            <person name="Martin F.M."/>
        </authorList>
    </citation>
    <scope>NUCLEOTIDE SEQUENCE [LARGE SCALE GENOMIC DNA]</scope>
    <source>
        <strain evidence="2 3">CBS 207.34</strain>
    </source>
</reference>
<dbReference type="InterPro" id="IPR010640">
    <property type="entry name" value="Low_temperature_requirement_A"/>
</dbReference>
<organism evidence="2 3">
    <name type="scientific">Glonium stellatum</name>
    <dbReference type="NCBI Taxonomy" id="574774"/>
    <lineage>
        <taxon>Eukaryota</taxon>
        <taxon>Fungi</taxon>
        <taxon>Dikarya</taxon>
        <taxon>Ascomycota</taxon>
        <taxon>Pezizomycotina</taxon>
        <taxon>Dothideomycetes</taxon>
        <taxon>Pleosporomycetidae</taxon>
        <taxon>Gloniales</taxon>
        <taxon>Gloniaceae</taxon>
        <taxon>Glonium</taxon>
    </lineage>
</organism>
<keyword evidence="1" id="KW-0812">Transmembrane</keyword>
<dbReference type="PANTHER" id="PTHR36840:SF1">
    <property type="entry name" value="BLL5714 PROTEIN"/>
    <property type="match status" value="1"/>
</dbReference>
<keyword evidence="3" id="KW-1185">Reference proteome</keyword>
<protein>
    <submittedName>
        <fullName evidence="2">Uncharacterized protein</fullName>
    </submittedName>
</protein>
<feature type="transmembrane region" description="Helical" evidence="1">
    <location>
        <begin position="189"/>
        <end position="205"/>
    </location>
</feature>